<protein>
    <submittedName>
        <fullName evidence="2">Long-chain fatty acid--CoA ligase</fullName>
    </submittedName>
</protein>
<dbReference type="Gene3D" id="3.30.300.30">
    <property type="match status" value="1"/>
</dbReference>
<organism evidence="2 3">
    <name type="scientific">Rhizobium leguminosarum</name>
    <dbReference type="NCBI Taxonomy" id="384"/>
    <lineage>
        <taxon>Bacteria</taxon>
        <taxon>Pseudomonadati</taxon>
        <taxon>Pseudomonadota</taxon>
        <taxon>Alphaproteobacteria</taxon>
        <taxon>Hyphomicrobiales</taxon>
        <taxon>Rhizobiaceae</taxon>
        <taxon>Rhizobium/Agrobacterium group</taxon>
        <taxon>Rhizobium</taxon>
    </lineage>
</organism>
<dbReference type="PANTHER" id="PTHR43767:SF1">
    <property type="entry name" value="NONRIBOSOMAL PEPTIDE SYNTHASE PES1 (EUROFUNG)-RELATED"/>
    <property type="match status" value="1"/>
</dbReference>
<gene>
    <name evidence="2" type="ORF">EHI47_07380</name>
</gene>
<name>A0A444I760_RHILE</name>
<comment type="caution">
    <text evidence="2">The sequence shown here is derived from an EMBL/GenBank/DDBJ whole genome shotgun (WGS) entry which is preliminary data.</text>
</comment>
<dbReference type="InterPro" id="IPR025110">
    <property type="entry name" value="AMP-bd_C"/>
</dbReference>
<evidence type="ECO:0000313" key="2">
    <source>
        <dbReference type="EMBL" id="RWX34211.1"/>
    </source>
</evidence>
<dbReference type="InterPro" id="IPR050237">
    <property type="entry name" value="ATP-dep_AMP-bd_enzyme"/>
</dbReference>
<dbReference type="InterPro" id="IPR045851">
    <property type="entry name" value="AMP-bd_C_sf"/>
</dbReference>
<keyword evidence="2" id="KW-0436">Ligase</keyword>
<dbReference type="Pfam" id="PF13193">
    <property type="entry name" value="AMP-binding_C"/>
    <property type="match status" value="1"/>
</dbReference>
<feature type="domain" description="AMP-binding enzyme C-terminal" evidence="1">
    <location>
        <begin position="41"/>
        <end position="117"/>
    </location>
</feature>
<dbReference type="AlphaFoldDB" id="A0A444I760"/>
<evidence type="ECO:0000313" key="3">
    <source>
        <dbReference type="Proteomes" id="UP000283817"/>
    </source>
</evidence>
<reference evidence="2 3" key="1">
    <citation type="submission" date="2019-01" db="EMBL/GenBank/DDBJ databases">
        <title>RHIZO-ID as a novel technology for direct rhizobia identification.</title>
        <authorList>
            <person name="De Meyer S.E."/>
        </authorList>
    </citation>
    <scope>NUCLEOTIDE SEQUENCE [LARGE SCALE GENOMIC DNA]</scope>
    <source>
        <strain evidence="2 3">WSM448</strain>
    </source>
</reference>
<dbReference type="EMBL" id="SBHX01000017">
    <property type="protein sequence ID" value="RWX34211.1"/>
    <property type="molecule type" value="Genomic_DNA"/>
</dbReference>
<dbReference type="GO" id="GO:0016878">
    <property type="term" value="F:acid-thiol ligase activity"/>
    <property type="evidence" value="ECO:0007669"/>
    <property type="project" value="UniProtKB-ARBA"/>
</dbReference>
<proteinExistence type="predicted"/>
<dbReference type="PANTHER" id="PTHR43767">
    <property type="entry name" value="LONG-CHAIN-FATTY-ACID--COA LIGASE"/>
    <property type="match status" value="1"/>
</dbReference>
<accession>A0A444I760</accession>
<sequence length="138" mass="14827">MTAGWFATGDLMRFVGPRNLRFAGRLKNLIVRGDSNISPVEVEDVLRTCELVSDVAVFGLPNLALGQRVMALVELKEGADPSLLDEALIPVLSRLSDYKTPELIEVVKSLSSTANGKTDRARLVEAFEASSAATAHAS</sequence>
<dbReference type="Proteomes" id="UP000283817">
    <property type="component" value="Unassembled WGS sequence"/>
</dbReference>
<evidence type="ECO:0000259" key="1">
    <source>
        <dbReference type="Pfam" id="PF13193"/>
    </source>
</evidence>
<dbReference type="SUPFAM" id="SSF56801">
    <property type="entry name" value="Acetyl-CoA synthetase-like"/>
    <property type="match status" value="1"/>
</dbReference>